<evidence type="ECO:0000313" key="1">
    <source>
        <dbReference type="EMBL" id="KAH8019023.1"/>
    </source>
</evidence>
<organism evidence="1 2">
    <name type="scientific">Rhipicephalus microplus</name>
    <name type="common">Cattle tick</name>
    <name type="synonym">Boophilus microplus</name>
    <dbReference type="NCBI Taxonomy" id="6941"/>
    <lineage>
        <taxon>Eukaryota</taxon>
        <taxon>Metazoa</taxon>
        <taxon>Ecdysozoa</taxon>
        <taxon>Arthropoda</taxon>
        <taxon>Chelicerata</taxon>
        <taxon>Arachnida</taxon>
        <taxon>Acari</taxon>
        <taxon>Parasitiformes</taxon>
        <taxon>Ixodida</taxon>
        <taxon>Ixodoidea</taxon>
        <taxon>Ixodidae</taxon>
        <taxon>Rhipicephalinae</taxon>
        <taxon>Rhipicephalus</taxon>
        <taxon>Boophilus</taxon>
    </lineage>
</organism>
<gene>
    <name evidence="1" type="ORF">HPB51_015649</name>
</gene>
<dbReference type="AlphaFoldDB" id="A0A9J6DAD6"/>
<sequence length="179" mass="19184">MDYAVEQVRVSARSFRSRLPRAAKVLLSSLAIDASPSALTGGCSRRAPSAHQAASAQTKCARCAYQWAALGMLNIRSGRRAVSSDSRPGVDARNPVAPRCLASRVAYPPEQACFLSPETAYGPTGAATSSSRLLSPSAMKFLHKTTDTARLLYAVQQEIIRILIVADHLSAFPRGRGRL</sequence>
<dbReference type="EMBL" id="JABSTU010000010">
    <property type="protein sequence ID" value="KAH8019023.1"/>
    <property type="molecule type" value="Genomic_DNA"/>
</dbReference>
<proteinExistence type="predicted"/>
<reference evidence="1" key="2">
    <citation type="submission" date="2021-09" db="EMBL/GenBank/DDBJ databases">
        <authorList>
            <person name="Jia N."/>
            <person name="Wang J."/>
            <person name="Shi W."/>
            <person name="Du L."/>
            <person name="Sun Y."/>
            <person name="Zhan W."/>
            <person name="Jiang J."/>
            <person name="Wang Q."/>
            <person name="Zhang B."/>
            <person name="Ji P."/>
            <person name="Sakyi L.B."/>
            <person name="Cui X."/>
            <person name="Yuan T."/>
            <person name="Jiang B."/>
            <person name="Yang W."/>
            <person name="Lam T.T.-Y."/>
            <person name="Chang Q."/>
            <person name="Ding S."/>
            <person name="Wang X."/>
            <person name="Zhu J."/>
            <person name="Ruan X."/>
            <person name="Zhao L."/>
            <person name="Wei J."/>
            <person name="Que T."/>
            <person name="Du C."/>
            <person name="Cheng J."/>
            <person name="Dai P."/>
            <person name="Han X."/>
            <person name="Huang E."/>
            <person name="Gao Y."/>
            <person name="Liu J."/>
            <person name="Shao H."/>
            <person name="Ye R."/>
            <person name="Li L."/>
            <person name="Wei W."/>
            <person name="Wang X."/>
            <person name="Wang C."/>
            <person name="Huo Q."/>
            <person name="Li W."/>
            <person name="Guo W."/>
            <person name="Chen H."/>
            <person name="Chen S."/>
            <person name="Zhou L."/>
            <person name="Zhou L."/>
            <person name="Ni X."/>
            <person name="Tian J."/>
            <person name="Zhou Y."/>
            <person name="Sheng Y."/>
            <person name="Liu T."/>
            <person name="Pan Y."/>
            <person name="Xia L."/>
            <person name="Li J."/>
            <person name="Zhao F."/>
            <person name="Cao W."/>
        </authorList>
    </citation>
    <scope>NUCLEOTIDE SEQUENCE</scope>
    <source>
        <strain evidence="1">Rmic-2018</strain>
        <tissue evidence="1">Larvae</tissue>
    </source>
</reference>
<dbReference type="Proteomes" id="UP000821866">
    <property type="component" value="Chromosome 8"/>
</dbReference>
<reference evidence="1" key="1">
    <citation type="journal article" date="2020" name="Cell">
        <title>Large-Scale Comparative Analyses of Tick Genomes Elucidate Their Genetic Diversity and Vector Capacities.</title>
        <authorList>
            <consortium name="Tick Genome and Microbiome Consortium (TIGMIC)"/>
            <person name="Jia N."/>
            <person name="Wang J."/>
            <person name="Shi W."/>
            <person name="Du L."/>
            <person name="Sun Y."/>
            <person name="Zhan W."/>
            <person name="Jiang J.F."/>
            <person name="Wang Q."/>
            <person name="Zhang B."/>
            <person name="Ji P."/>
            <person name="Bell-Sakyi L."/>
            <person name="Cui X.M."/>
            <person name="Yuan T.T."/>
            <person name="Jiang B.G."/>
            <person name="Yang W.F."/>
            <person name="Lam T.T."/>
            <person name="Chang Q.C."/>
            <person name="Ding S.J."/>
            <person name="Wang X.J."/>
            <person name="Zhu J.G."/>
            <person name="Ruan X.D."/>
            <person name="Zhao L."/>
            <person name="Wei J.T."/>
            <person name="Ye R.Z."/>
            <person name="Que T.C."/>
            <person name="Du C.H."/>
            <person name="Zhou Y.H."/>
            <person name="Cheng J.X."/>
            <person name="Dai P.F."/>
            <person name="Guo W.B."/>
            <person name="Han X.H."/>
            <person name="Huang E.J."/>
            <person name="Li L.F."/>
            <person name="Wei W."/>
            <person name="Gao Y.C."/>
            <person name="Liu J.Z."/>
            <person name="Shao H.Z."/>
            <person name="Wang X."/>
            <person name="Wang C.C."/>
            <person name="Yang T.C."/>
            <person name="Huo Q.B."/>
            <person name="Li W."/>
            <person name="Chen H.Y."/>
            <person name="Chen S.E."/>
            <person name="Zhou L.G."/>
            <person name="Ni X.B."/>
            <person name="Tian J.H."/>
            <person name="Sheng Y."/>
            <person name="Liu T."/>
            <person name="Pan Y.S."/>
            <person name="Xia L.Y."/>
            <person name="Li J."/>
            <person name="Zhao F."/>
            <person name="Cao W.C."/>
        </authorList>
    </citation>
    <scope>NUCLEOTIDE SEQUENCE</scope>
    <source>
        <strain evidence="1">Rmic-2018</strain>
    </source>
</reference>
<protein>
    <submittedName>
        <fullName evidence="1">Uncharacterized protein</fullName>
    </submittedName>
</protein>
<keyword evidence="2" id="KW-1185">Reference proteome</keyword>
<name>A0A9J6DAD6_RHIMP</name>
<accession>A0A9J6DAD6</accession>
<evidence type="ECO:0000313" key="2">
    <source>
        <dbReference type="Proteomes" id="UP000821866"/>
    </source>
</evidence>
<comment type="caution">
    <text evidence="1">The sequence shown here is derived from an EMBL/GenBank/DDBJ whole genome shotgun (WGS) entry which is preliminary data.</text>
</comment>